<comment type="caution">
    <text evidence="1">The sequence shown here is derived from an EMBL/GenBank/DDBJ whole genome shotgun (WGS) entry which is preliminary data.</text>
</comment>
<evidence type="ECO:0000313" key="1">
    <source>
        <dbReference type="EMBL" id="OIJ08415.1"/>
    </source>
</evidence>
<dbReference type="OrthoDB" id="3533713at2"/>
<name>A0A1S2LA11_9BACI</name>
<protein>
    <recommendedName>
        <fullName evidence="3">Rhodanese-related sulfurtransferase</fullName>
    </recommendedName>
</protein>
<dbReference type="EMBL" id="MLQQ01000053">
    <property type="protein sequence ID" value="OIJ08415.1"/>
    <property type="molecule type" value="Genomic_DNA"/>
</dbReference>
<organism evidence="1 2">
    <name type="scientific">Anaerobacillus arseniciselenatis</name>
    <dbReference type="NCBI Taxonomy" id="85682"/>
    <lineage>
        <taxon>Bacteria</taxon>
        <taxon>Bacillati</taxon>
        <taxon>Bacillota</taxon>
        <taxon>Bacilli</taxon>
        <taxon>Bacillales</taxon>
        <taxon>Bacillaceae</taxon>
        <taxon>Anaerobacillus</taxon>
    </lineage>
</organism>
<dbReference type="InterPro" id="IPR028228">
    <property type="entry name" value="Imm53"/>
</dbReference>
<dbReference type="Proteomes" id="UP000180098">
    <property type="component" value="Unassembled WGS sequence"/>
</dbReference>
<dbReference type="AlphaFoldDB" id="A0A1S2LA11"/>
<gene>
    <name evidence="1" type="ORF">BKP35_17730</name>
</gene>
<keyword evidence="2" id="KW-1185">Reference proteome</keyword>
<dbReference type="RefSeq" id="WP_071314717.1">
    <property type="nucleotide sequence ID" value="NZ_MLQQ01000053.1"/>
</dbReference>
<proteinExistence type="predicted"/>
<reference evidence="1 2" key="1">
    <citation type="submission" date="2016-10" db="EMBL/GenBank/DDBJ databases">
        <title>Draft genome sequences of four alkaliphilic bacteria belonging to the Anaerobacillus genus.</title>
        <authorList>
            <person name="Bassil N.M."/>
            <person name="Lloyd J.R."/>
        </authorList>
    </citation>
    <scope>NUCLEOTIDE SEQUENCE [LARGE SCALE GENOMIC DNA]</scope>
    <source>
        <strain evidence="1 2">DSM 15340</strain>
    </source>
</reference>
<accession>A0A1S2LA11</accession>
<sequence length="106" mass="12380">MLHKKISWIQAWHHIQQKEKHNGGVFLETTDSLIWKVKISIENTEVENKPFNSIKLNRNKNNWVQCSVGYDEEVSCLCFFGVGGPENLEEIIDIFISWVDRNEMSS</sequence>
<evidence type="ECO:0008006" key="3">
    <source>
        <dbReference type="Google" id="ProtNLM"/>
    </source>
</evidence>
<dbReference type="Pfam" id="PF15580">
    <property type="entry name" value="Imm53"/>
    <property type="match status" value="1"/>
</dbReference>
<evidence type="ECO:0000313" key="2">
    <source>
        <dbReference type="Proteomes" id="UP000180098"/>
    </source>
</evidence>